<dbReference type="GO" id="GO:0019843">
    <property type="term" value="F:rRNA binding"/>
    <property type="evidence" value="ECO:0007669"/>
    <property type="project" value="UniProtKB-KW"/>
</dbReference>
<feature type="domain" description="DNA mismatch repair proteins mutS family" evidence="8">
    <location>
        <begin position="321"/>
        <end position="506"/>
    </location>
</feature>
<keyword evidence="5" id="KW-0694">RNA-binding</keyword>
<keyword evidence="1" id="KW-0699">rRNA-binding</keyword>
<evidence type="ECO:0000256" key="4">
    <source>
        <dbReference type="ARBA" id="ARBA00022840"/>
    </source>
</evidence>
<dbReference type="RefSeq" id="WP_132417796.1">
    <property type="nucleotide sequence ID" value="NZ_SKFG01000008.1"/>
</dbReference>
<dbReference type="FunFam" id="3.40.50.300:FF:000830">
    <property type="entry name" value="Endonuclease MutS2"/>
    <property type="match status" value="1"/>
</dbReference>
<dbReference type="GO" id="GO:0140664">
    <property type="term" value="F:ATP-dependent DNA damage sensor activity"/>
    <property type="evidence" value="ECO:0007669"/>
    <property type="project" value="InterPro"/>
</dbReference>
<dbReference type="InterPro" id="IPR000432">
    <property type="entry name" value="DNA_mismatch_repair_MutS_C"/>
</dbReference>
<organism evidence="9 10">
    <name type="scientific">Paenibacillus albiflavus</name>
    <dbReference type="NCBI Taxonomy" id="2545760"/>
    <lineage>
        <taxon>Bacteria</taxon>
        <taxon>Bacillati</taxon>
        <taxon>Bacillota</taxon>
        <taxon>Bacilli</taxon>
        <taxon>Bacillales</taxon>
        <taxon>Paenibacillaceae</taxon>
        <taxon>Paenibacillus</taxon>
    </lineage>
</organism>
<dbReference type="PANTHER" id="PTHR48466">
    <property type="entry name" value="OS10G0509000 PROTEIN-RELATED"/>
    <property type="match status" value="1"/>
</dbReference>
<protein>
    <submittedName>
        <fullName evidence="9">DNA mismatch repair protein MutS</fullName>
    </submittedName>
</protein>
<dbReference type="OrthoDB" id="9808166at2"/>
<dbReference type="PANTHER" id="PTHR48466:SF2">
    <property type="entry name" value="OS10G0509000 PROTEIN"/>
    <property type="match status" value="1"/>
</dbReference>
<dbReference type="SMART" id="SM00533">
    <property type="entry name" value="MUTSd"/>
    <property type="match status" value="1"/>
</dbReference>
<comment type="caution">
    <text evidence="9">The sequence shown here is derived from an EMBL/GenBank/DDBJ whole genome shotgun (WGS) entry which is preliminary data.</text>
</comment>
<dbReference type="SUPFAM" id="SSF52540">
    <property type="entry name" value="P-loop containing nucleoside triphosphate hydrolases"/>
    <property type="match status" value="1"/>
</dbReference>
<dbReference type="EMBL" id="SKFG01000008">
    <property type="protein sequence ID" value="TCZ77712.1"/>
    <property type="molecule type" value="Genomic_DNA"/>
</dbReference>
<dbReference type="GO" id="GO:0006298">
    <property type="term" value="P:mismatch repair"/>
    <property type="evidence" value="ECO:0007669"/>
    <property type="project" value="InterPro"/>
</dbReference>
<keyword evidence="3" id="KW-0378">Hydrolase</keyword>
<accession>A0A4V2WP27</accession>
<evidence type="ECO:0000256" key="3">
    <source>
        <dbReference type="ARBA" id="ARBA00022801"/>
    </source>
</evidence>
<keyword evidence="6" id="KW-0238">DNA-binding</keyword>
<keyword evidence="2" id="KW-0547">Nucleotide-binding</keyword>
<dbReference type="GO" id="GO:0045910">
    <property type="term" value="P:negative regulation of DNA recombination"/>
    <property type="evidence" value="ECO:0007669"/>
    <property type="project" value="InterPro"/>
</dbReference>
<evidence type="ECO:0000313" key="10">
    <source>
        <dbReference type="Proteomes" id="UP000295418"/>
    </source>
</evidence>
<evidence type="ECO:0000259" key="7">
    <source>
        <dbReference type="SMART" id="SM00533"/>
    </source>
</evidence>
<proteinExistence type="predicted"/>
<dbReference type="InterPro" id="IPR045076">
    <property type="entry name" value="MutS"/>
</dbReference>
<dbReference type="InterPro" id="IPR005747">
    <property type="entry name" value="MutS2"/>
</dbReference>
<dbReference type="GO" id="GO:0030983">
    <property type="term" value="F:mismatched DNA binding"/>
    <property type="evidence" value="ECO:0007669"/>
    <property type="project" value="InterPro"/>
</dbReference>
<dbReference type="AlphaFoldDB" id="A0A4V2WP27"/>
<gene>
    <name evidence="9" type="ORF">E0485_09530</name>
</gene>
<dbReference type="InterPro" id="IPR036187">
    <property type="entry name" value="DNA_mismatch_repair_MutS_sf"/>
</dbReference>
<dbReference type="Pfam" id="PF00488">
    <property type="entry name" value="MutS_V"/>
    <property type="match status" value="1"/>
</dbReference>
<dbReference type="InterPro" id="IPR007696">
    <property type="entry name" value="DNA_mismatch_repair_MutS_core"/>
</dbReference>
<name>A0A4V2WP27_9BACL</name>
<dbReference type="GO" id="GO:0005524">
    <property type="term" value="F:ATP binding"/>
    <property type="evidence" value="ECO:0007669"/>
    <property type="project" value="UniProtKB-KW"/>
</dbReference>
<dbReference type="GO" id="GO:0016887">
    <property type="term" value="F:ATP hydrolysis activity"/>
    <property type="evidence" value="ECO:0007669"/>
    <property type="project" value="InterPro"/>
</dbReference>
<feature type="domain" description="DNA mismatch repair protein MutS core" evidence="7">
    <location>
        <begin position="9"/>
        <end position="309"/>
    </location>
</feature>
<keyword evidence="10" id="KW-1185">Reference proteome</keyword>
<evidence type="ECO:0000256" key="1">
    <source>
        <dbReference type="ARBA" id="ARBA00022730"/>
    </source>
</evidence>
<dbReference type="NCBIfam" id="TIGR01069">
    <property type="entry name" value="mutS2"/>
    <property type="match status" value="1"/>
</dbReference>
<sequence>MNPQTIKQLEFEKIKEKLISYTMSYLGKKHVHELMPQTNLTAAMNLLHETNEAVKLIEHGSSVPIPSLDGIEMIVNKFGKGYIFTENEFSHIARLLESTSQLKRYMVKKESIAPKVCAYAQSLYDMKELDTEINRCIRHGQITDEASNDLSRTRKKIIVTDSRIRKKLDSTMNKYKSYLQELVVSMRNDRYVIPVKKEYRKLVAGTVLDESSSGQTVFVEPSDIAALHYELSEYRMEEAREEARILSQLTDLTELYAHEISVNLETIGYYDFLFAKAKYGHSIGGRIVQLNNEGIIRIVEGRHPLLSRNTVPLTFTIGEDYSALIITGPNTGGKTVSLKTVGLLTLMVQSGLLVPVQEGSMFHVYSNILVDIGDGQSMEQSLSTFSAHIKNVIEILKQAGRSTLILLDELATGTDPGEGIGLSIAVLEELYKRGSTVIATTHFNEIKEFARVTAGFQNARMEFDLETLQPLYRLTIGEAGNSYAFYIALKLGIAPNIIERSKQITSRVARGNELTDFTALEPLTPISDPIKLQPNQNHSKAKRQAPAPLFERGDCVWIHSLRRSGIVCGPPDERGNIVVQIQKEKVTINQKRMALYIERKELYPEGEYDMDIVFESKENRKKHKLMNRKHVEGLSITYPKDQS</sequence>
<dbReference type="PIRSF" id="PIRSF005814">
    <property type="entry name" value="MutS_YshD"/>
    <property type="match status" value="1"/>
</dbReference>
<evidence type="ECO:0000256" key="5">
    <source>
        <dbReference type="ARBA" id="ARBA00022884"/>
    </source>
</evidence>
<dbReference type="GO" id="GO:0004519">
    <property type="term" value="F:endonuclease activity"/>
    <property type="evidence" value="ECO:0007669"/>
    <property type="project" value="InterPro"/>
</dbReference>
<reference evidence="9 10" key="1">
    <citation type="submission" date="2019-03" db="EMBL/GenBank/DDBJ databases">
        <authorList>
            <person name="Kim M.K.M."/>
        </authorList>
    </citation>
    <scope>NUCLEOTIDE SEQUENCE [LARGE SCALE GENOMIC DNA]</scope>
    <source>
        <strain evidence="9 10">18JY21-1</strain>
    </source>
</reference>
<keyword evidence="4" id="KW-0067">ATP-binding</keyword>
<dbReference type="Proteomes" id="UP000295418">
    <property type="component" value="Unassembled WGS sequence"/>
</dbReference>
<dbReference type="InterPro" id="IPR027417">
    <property type="entry name" value="P-loop_NTPase"/>
</dbReference>
<evidence type="ECO:0000259" key="8">
    <source>
        <dbReference type="SMART" id="SM00534"/>
    </source>
</evidence>
<dbReference type="Gene3D" id="3.40.50.300">
    <property type="entry name" value="P-loop containing nucleotide triphosphate hydrolases"/>
    <property type="match status" value="1"/>
</dbReference>
<dbReference type="SUPFAM" id="SSF48334">
    <property type="entry name" value="DNA repair protein MutS, domain III"/>
    <property type="match status" value="1"/>
</dbReference>
<dbReference type="SMART" id="SM00534">
    <property type="entry name" value="MUTSac"/>
    <property type="match status" value="1"/>
</dbReference>
<evidence type="ECO:0000313" key="9">
    <source>
        <dbReference type="EMBL" id="TCZ77712.1"/>
    </source>
</evidence>
<evidence type="ECO:0000256" key="6">
    <source>
        <dbReference type="ARBA" id="ARBA00023125"/>
    </source>
</evidence>
<evidence type="ECO:0000256" key="2">
    <source>
        <dbReference type="ARBA" id="ARBA00022741"/>
    </source>
</evidence>